<name>A0A8T2R156_CERRI</name>
<dbReference type="PANTHER" id="PTHR22146">
    <property type="entry name" value="CAT EYE SYNDROME CRITICAL REGION PROTEIN 6"/>
    <property type="match status" value="1"/>
</dbReference>
<comment type="caution">
    <text evidence="1">The sequence shown here is derived from an EMBL/GenBank/DDBJ whole genome shotgun (WGS) entry which is preliminary data.</text>
</comment>
<evidence type="ECO:0000313" key="2">
    <source>
        <dbReference type="Proteomes" id="UP000825935"/>
    </source>
</evidence>
<reference evidence="1" key="1">
    <citation type="submission" date="2021-08" db="EMBL/GenBank/DDBJ databases">
        <title>WGS assembly of Ceratopteris richardii.</title>
        <authorList>
            <person name="Marchant D.B."/>
            <person name="Chen G."/>
            <person name="Jenkins J."/>
            <person name="Shu S."/>
            <person name="Leebens-Mack J."/>
            <person name="Grimwood J."/>
            <person name="Schmutz J."/>
            <person name="Soltis P."/>
            <person name="Soltis D."/>
            <person name="Chen Z.-H."/>
        </authorList>
    </citation>
    <scope>NUCLEOTIDE SEQUENCE</scope>
    <source>
        <strain evidence="1">Whitten #5841</strain>
        <tissue evidence="1">Leaf</tissue>
    </source>
</reference>
<gene>
    <name evidence="1" type="ORF">KP509_30G028500</name>
</gene>
<accession>A0A8T2R156</accession>
<dbReference type="OMA" id="VMQAKHH"/>
<dbReference type="Proteomes" id="UP000825935">
    <property type="component" value="Chromosome 30"/>
</dbReference>
<dbReference type="PANTHER" id="PTHR22146:SF8">
    <property type="entry name" value="PROTEIN FAM166B"/>
    <property type="match status" value="1"/>
</dbReference>
<organism evidence="1 2">
    <name type="scientific">Ceratopteris richardii</name>
    <name type="common">Triangle waterfern</name>
    <dbReference type="NCBI Taxonomy" id="49495"/>
    <lineage>
        <taxon>Eukaryota</taxon>
        <taxon>Viridiplantae</taxon>
        <taxon>Streptophyta</taxon>
        <taxon>Embryophyta</taxon>
        <taxon>Tracheophyta</taxon>
        <taxon>Polypodiopsida</taxon>
        <taxon>Polypodiidae</taxon>
        <taxon>Polypodiales</taxon>
        <taxon>Pteridineae</taxon>
        <taxon>Pteridaceae</taxon>
        <taxon>Parkerioideae</taxon>
        <taxon>Ceratopteris</taxon>
    </lineage>
</organism>
<dbReference type="EMBL" id="CM035435">
    <property type="protein sequence ID" value="KAH7290016.1"/>
    <property type="molecule type" value="Genomic_DNA"/>
</dbReference>
<keyword evidence="2" id="KW-1185">Reference proteome</keyword>
<evidence type="ECO:0000313" key="1">
    <source>
        <dbReference type="EMBL" id="KAH7290016.1"/>
    </source>
</evidence>
<dbReference type="OrthoDB" id="2019884at2759"/>
<protein>
    <submittedName>
        <fullName evidence="1">Uncharacterized protein</fullName>
    </submittedName>
</protein>
<proteinExistence type="predicted"/>
<sequence>MPAKNRTVGAIPGYSGHVPYMRNHLVGHSYTPATVRAASCGKLIRKEDYYSALPLTIESRPTGREFFYAQAAVIPDHPPEKVAIVPRVSKRRPPLEIKHASGMMDVRQMKTCVGTTDECVSKTYKTTSMSELPYKDRSLSLHKPHEPMEVPTPAIKSIPGYTGHQHAAQHVFAKSHGSLGREIILDNQTPDKTTMKELLYYADPRPVGKILTEKHKIPGYQGYIPAKNNHVYGKTSGKASDLAAAAEKTLAKRENANAMVELVEIPPQGRPDLYAQSLERYHMDESEPLNVRVNKARVHIDFQERRPDYRLKEPIESDIKEVMQAKHHVHGYTGHVHASQHVYGRSYGKITRDLHDQPAEPVTSEKYIEYADNRPFIDQTGELLIP</sequence>
<dbReference type="AlphaFoldDB" id="A0A8T2R156"/>